<name>A0A0E9PRW3_ANGAN</name>
<proteinExistence type="predicted"/>
<dbReference type="EMBL" id="GBXM01101964">
    <property type="protein sequence ID" value="JAH06613.1"/>
    <property type="molecule type" value="Transcribed_RNA"/>
</dbReference>
<dbReference type="AlphaFoldDB" id="A0A0E9PRW3"/>
<evidence type="ECO:0000313" key="1">
    <source>
        <dbReference type="EMBL" id="JAH06613.1"/>
    </source>
</evidence>
<sequence>MSLLVMPLTFAQLHNCLAFM</sequence>
<accession>A0A0E9PRW3</accession>
<protein>
    <submittedName>
        <fullName evidence="1">Uncharacterized protein</fullName>
    </submittedName>
</protein>
<reference evidence="1" key="1">
    <citation type="submission" date="2014-11" db="EMBL/GenBank/DDBJ databases">
        <authorList>
            <person name="Amaro Gonzalez C."/>
        </authorList>
    </citation>
    <scope>NUCLEOTIDE SEQUENCE</scope>
</reference>
<reference evidence="1" key="2">
    <citation type="journal article" date="2015" name="Fish Shellfish Immunol.">
        <title>Early steps in the European eel (Anguilla anguilla)-Vibrio vulnificus interaction in the gills: Role of the RtxA13 toxin.</title>
        <authorList>
            <person name="Callol A."/>
            <person name="Pajuelo D."/>
            <person name="Ebbesson L."/>
            <person name="Teles M."/>
            <person name="MacKenzie S."/>
            <person name="Amaro C."/>
        </authorList>
    </citation>
    <scope>NUCLEOTIDE SEQUENCE</scope>
</reference>
<organism evidence="1">
    <name type="scientific">Anguilla anguilla</name>
    <name type="common">European freshwater eel</name>
    <name type="synonym">Muraena anguilla</name>
    <dbReference type="NCBI Taxonomy" id="7936"/>
    <lineage>
        <taxon>Eukaryota</taxon>
        <taxon>Metazoa</taxon>
        <taxon>Chordata</taxon>
        <taxon>Craniata</taxon>
        <taxon>Vertebrata</taxon>
        <taxon>Euteleostomi</taxon>
        <taxon>Actinopterygii</taxon>
        <taxon>Neopterygii</taxon>
        <taxon>Teleostei</taxon>
        <taxon>Anguilliformes</taxon>
        <taxon>Anguillidae</taxon>
        <taxon>Anguilla</taxon>
    </lineage>
</organism>